<dbReference type="STRING" id="525909.Afer_1284"/>
<evidence type="ECO:0000313" key="2">
    <source>
        <dbReference type="EMBL" id="ACU54214.1"/>
    </source>
</evidence>
<keyword evidence="1" id="KW-0812">Transmembrane</keyword>
<dbReference type="AlphaFoldDB" id="C7LZQ6"/>
<dbReference type="HOGENOM" id="CLU_1830768_0_0_11"/>
<keyword evidence="1" id="KW-0472">Membrane</keyword>
<sequence length="140" mass="14009">MGRERAEAGSALVLIPILALATSIMLLVIGAIGALGVRHAQLRNLAASCALYASRAVSTTAWEATGQLAIDPTTARLDAASCLGASGVALSGWSLTVTPPMTVTVALEERLAIPVVSWLTGSPALVQATASATQSSSGPG</sequence>
<dbReference type="KEGG" id="afo:Afer_1284"/>
<reference evidence="2 3" key="1">
    <citation type="journal article" date="2009" name="Stand. Genomic Sci.">
        <title>Complete genome sequence of Acidimicrobium ferrooxidans type strain (ICP).</title>
        <authorList>
            <person name="Clum A."/>
            <person name="Nolan M."/>
            <person name="Lang E."/>
            <person name="Glavina Del Rio T."/>
            <person name="Tice H."/>
            <person name="Copeland A."/>
            <person name="Cheng J.F."/>
            <person name="Lucas S."/>
            <person name="Chen F."/>
            <person name="Bruce D."/>
            <person name="Goodwin L."/>
            <person name="Pitluck S."/>
            <person name="Ivanova N."/>
            <person name="Mavrommatis K."/>
            <person name="Mikhailova N."/>
            <person name="Pati A."/>
            <person name="Chen A."/>
            <person name="Palaniappan K."/>
            <person name="Goker M."/>
            <person name="Spring S."/>
            <person name="Land M."/>
            <person name="Hauser L."/>
            <person name="Chang Y.J."/>
            <person name="Jeffries C.C."/>
            <person name="Chain P."/>
            <person name="Bristow J."/>
            <person name="Eisen J.A."/>
            <person name="Markowitz V."/>
            <person name="Hugenholtz P."/>
            <person name="Kyrpides N.C."/>
            <person name="Klenk H.P."/>
            <person name="Lapidus A."/>
        </authorList>
    </citation>
    <scope>NUCLEOTIDE SEQUENCE [LARGE SCALE GENOMIC DNA]</scope>
    <source>
        <strain evidence="3">DSM 10331 / JCM 15462 / NBRC 103882 / ICP</strain>
    </source>
</reference>
<dbReference type="Proteomes" id="UP000000771">
    <property type="component" value="Chromosome"/>
</dbReference>
<feature type="transmembrane region" description="Helical" evidence="1">
    <location>
        <begin position="12"/>
        <end position="35"/>
    </location>
</feature>
<evidence type="ECO:0000256" key="1">
    <source>
        <dbReference type="SAM" id="Phobius"/>
    </source>
</evidence>
<keyword evidence="1" id="KW-1133">Transmembrane helix</keyword>
<accession>C7LZQ6</accession>
<dbReference type="EMBL" id="CP001631">
    <property type="protein sequence ID" value="ACU54214.1"/>
    <property type="molecule type" value="Genomic_DNA"/>
</dbReference>
<evidence type="ECO:0000313" key="3">
    <source>
        <dbReference type="Proteomes" id="UP000000771"/>
    </source>
</evidence>
<name>C7LZQ6_ACIFD</name>
<protein>
    <submittedName>
        <fullName evidence="2">Uncharacterized protein</fullName>
    </submittedName>
</protein>
<gene>
    <name evidence="2" type="ordered locus">Afer_1284</name>
</gene>
<keyword evidence="3" id="KW-1185">Reference proteome</keyword>
<proteinExistence type="predicted"/>
<organism evidence="2 3">
    <name type="scientific">Acidimicrobium ferrooxidans (strain DSM 10331 / JCM 15462 / NBRC 103882 / ICP)</name>
    <dbReference type="NCBI Taxonomy" id="525909"/>
    <lineage>
        <taxon>Bacteria</taxon>
        <taxon>Bacillati</taxon>
        <taxon>Actinomycetota</taxon>
        <taxon>Acidimicrobiia</taxon>
        <taxon>Acidimicrobiales</taxon>
        <taxon>Acidimicrobiaceae</taxon>
        <taxon>Acidimicrobium</taxon>
    </lineage>
</organism>